<comment type="caution">
    <text evidence="9">The sequence shown here is derived from an EMBL/GenBank/DDBJ whole genome shotgun (WGS) entry which is preliminary data.</text>
</comment>
<keyword evidence="5 7" id="KW-0378">Hydrolase</keyword>
<evidence type="ECO:0000313" key="9">
    <source>
        <dbReference type="EMBL" id="MBP1919250.1"/>
    </source>
</evidence>
<reference evidence="9 10" key="1">
    <citation type="submission" date="2021-03" db="EMBL/GenBank/DDBJ databases">
        <title>Genomic Encyclopedia of Type Strains, Phase IV (KMG-IV): sequencing the most valuable type-strain genomes for metagenomic binning, comparative biology and taxonomic classification.</title>
        <authorList>
            <person name="Goeker M."/>
        </authorList>
    </citation>
    <scope>NUCLEOTIDE SEQUENCE [LARGE SCALE GENOMIC DNA]</scope>
    <source>
        <strain evidence="9 10">DSM 6139</strain>
    </source>
</reference>
<protein>
    <recommendedName>
        <fullName evidence="4 7">Proline iminopeptidase</fullName>
        <shortName evidence="7">PIP</shortName>
        <ecNumber evidence="3 7">3.4.11.5</ecNumber>
    </recommendedName>
    <alternativeName>
        <fullName evidence="6 7">Prolyl aminopeptidase</fullName>
    </alternativeName>
</protein>
<dbReference type="Gene3D" id="3.40.50.1820">
    <property type="entry name" value="alpha/beta hydrolase"/>
    <property type="match status" value="1"/>
</dbReference>
<comment type="function">
    <text evidence="7">Releases the N-terminal proline from various substrates.</text>
</comment>
<dbReference type="InterPro" id="IPR050266">
    <property type="entry name" value="AB_hydrolase_sf"/>
</dbReference>
<feature type="domain" description="AB hydrolase-1" evidence="8">
    <location>
        <begin position="26"/>
        <end position="270"/>
    </location>
</feature>
<dbReference type="EMBL" id="JAGGKC010000012">
    <property type="protein sequence ID" value="MBP1919250.1"/>
    <property type="molecule type" value="Genomic_DNA"/>
</dbReference>
<dbReference type="Pfam" id="PF00561">
    <property type="entry name" value="Abhydrolase_1"/>
    <property type="match status" value="1"/>
</dbReference>
<dbReference type="InterPro" id="IPR005945">
    <property type="entry name" value="Pro_imino_pep"/>
</dbReference>
<dbReference type="RefSeq" id="WP_209459455.1">
    <property type="nucleotide sequence ID" value="NZ_JAGGKC010000012.1"/>
</dbReference>
<dbReference type="GO" id="GO:0004177">
    <property type="term" value="F:aminopeptidase activity"/>
    <property type="evidence" value="ECO:0007669"/>
    <property type="project" value="UniProtKB-KW"/>
</dbReference>
<keyword evidence="7 9" id="KW-0031">Aminopeptidase</keyword>
<dbReference type="EC" id="3.4.11.5" evidence="3 7"/>
<dbReference type="NCBIfam" id="TIGR01250">
    <property type="entry name" value="pro_imino_pep_2"/>
    <property type="match status" value="1"/>
</dbReference>
<organism evidence="9 10">
    <name type="scientific">Youngiibacter multivorans</name>
    <dbReference type="NCBI Taxonomy" id="937251"/>
    <lineage>
        <taxon>Bacteria</taxon>
        <taxon>Bacillati</taxon>
        <taxon>Bacillota</taxon>
        <taxon>Clostridia</taxon>
        <taxon>Eubacteriales</taxon>
        <taxon>Clostridiaceae</taxon>
        <taxon>Youngiibacter</taxon>
    </lineage>
</organism>
<evidence type="ECO:0000256" key="5">
    <source>
        <dbReference type="ARBA" id="ARBA00022801"/>
    </source>
</evidence>
<evidence type="ECO:0000256" key="7">
    <source>
        <dbReference type="PIRNR" id="PIRNR005539"/>
    </source>
</evidence>
<accession>A0ABS4G4J3</accession>
<keyword evidence="10" id="KW-1185">Reference proteome</keyword>
<proteinExistence type="inferred from homology"/>
<dbReference type="PANTHER" id="PTHR43798">
    <property type="entry name" value="MONOACYLGLYCEROL LIPASE"/>
    <property type="match status" value="1"/>
</dbReference>
<dbReference type="PIRSF" id="PIRSF005539">
    <property type="entry name" value="Pept_S33_TRI_F1"/>
    <property type="match status" value="1"/>
</dbReference>
<dbReference type="SUPFAM" id="SSF53474">
    <property type="entry name" value="alpha/beta-Hydrolases"/>
    <property type="match status" value="1"/>
</dbReference>
<evidence type="ECO:0000256" key="4">
    <source>
        <dbReference type="ARBA" id="ARBA00021843"/>
    </source>
</evidence>
<dbReference type="InterPro" id="IPR000073">
    <property type="entry name" value="AB_hydrolase_1"/>
</dbReference>
<evidence type="ECO:0000256" key="1">
    <source>
        <dbReference type="ARBA" id="ARBA00001585"/>
    </source>
</evidence>
<gene>
    <name evidence="9" type="ORF">J2Z34_001738</name>
</gene>
<evidence type="ECO:0000313" key="10">
    <source>
        <dbReference type="Proteomes" id="UP001519271"/>
    </source>
</evidence>
<dbReference type="InterPro" id="IPR029058">
    <property type="entry name" value="AB_hydrolase_fold"/>
</dbReference>
<sequence>MEEGFINIRGKNIWYGVFGKEKEGTPMLVVHGGPGFCSVIESGDDLSEDRPVYMYDQLGSLRSDKADSIEEYTTDYFVEELDEVRKALGLYKVVLMGTSWGGGLVSKYMLDKNPEGVSALVLNSPFLSARFFEEDVERNMKRLPEKARETIERLEKEGNYGEEYQGAIMEYYKVYGCRKRPVPEMVMKMMMTANYDVYGKLQGPSEIKLSGDLRDFNLLPELGKLKVPVLLVSGDNDEIAVESMRAYQLAIPDSRLAIIPDAGHLNAIEQPEYFKAIVNQFTKRF</sequence>
<name>A0ABS4G4J3_9CLOT</name>
<comment type="catalytic activity">
    <reaction evidence="1 7">
        <text>Release of N-terminal proline from a peptide.</text>
        <dbReference type="EC" id="3.4.11.5"/>
    </reaction>
</comment>
<evidence type="ECO:0000256" key="3">
    <source>
        <dbReference type="ARBA" id="ARBA00012568"/>
    </source>
</evidence>
<keyword evidence="7" id="KW-0645">Protease</keyword>
<evidence type="ECO:0000256" key="2">
    <source>
        <dbReference type="ARBA" id="ARBA00010088"/>
    </source>
</evidence>
<dbReference type="PRINTS" id="PR00793">
    <property type="entry name" value="PROAMNOPTASE"/>
</dbReference>
<comment type="similarity">
    <text evidence="2 7">Belongs to the peptidase S33 family.</text>
</comment>
<dbReference type="Proteomes" id="UP001519271">
    <property type="component" value="Unassembled WGS sequence"/>
</dbReference>
<evidence type="ECO:0000259" key="8">
    <source>
        <dbReference type="Pfam" id="PF00561"/>
    </source>
</evidence>
<dbReference type="InterPro" id="IPR002410">
    <property type="entry name" value="Peptidase_S33"/>
</dbReference>
<dbReference type="PANTHER" id="PTHR43798:SF33">
    <property type="entry name" value="HYDROLASE, PUTATIVE (AFU_ORTHOLOGUE AFUA_2G14860)-RELATED"/>
    <property type="match status" value="1"/>
</dbReference>
<evidence type="ECO:0000256" key="6">
    <source>
        <dbReference type="ARBA" id="ARBA00029605"/>
    </source>
</evidence>